<protein>
    <submittedName>
        <fullName evidence="1">Uncharacterized protein</fullName>
    </submittedName>
</protein>
<name>A0AAW1MIE2_POPJA</name>
<reference evidence="1 2" key="1">
    <citation type="journal article" date="2024" name="BMC Genomics">
        <title>De novo assembly and annotation of Popillia japonica's genome with initial clues to its potential as an invasive pest.</title>
        <authorList>
            <person name="Cucini C."/>
            <person name="Boschi S."/>
            <person name="Funari R."/>
            <person name="Cardaioli E."/>
            <person name="Iannotti N."/>
            <person name="Marturano G."/>
            <person name="Paoli F."/>
            <person name="Bruttini M."/>
            <person name="Carapelli A."/>
            <person name="Frati F."/>
            <person name="Nardi F."/>
        </authorList>
    </citation>
    <scope>NUCLEOTIDE SEQUENCE [LARGE SCALE GENOMIC DNA]</scope>
    <source>
        <strain evidence="1">DMR45628</strain>
    </source>
</reference>
<dbReference type="EMBL" id="JASPKY010000033">
    <property type="protein sequence ID" value="KAK9747156.1"/>
    <property type="molecule type" value="Genomic_DNA"/>
</dbReference>
<comment type="caution">
    <text evidence="1">The sequence shown here is derived from an EMBL/GenBank/DDBJ whole genome shotgun (WGS) entry which is preliminary data.</text>
</comment>
<accession>A0AAW1MIE2</accession>
<organism evidence="1 2">
    <name type="scientific">Popillia japonica</name>
    <name type="common">Japanese beetle</name>
    <dbReference type="NCBI Taxonomy" id="7064"/>
    <lineage>
        <taxon>Eukaryota</taxon>
        <taxon>Metazoa</taxon>
        <taxon>Ecdysozoa</taxon>
        <taxon>Arthropoda</taxon>
        <taxon>Hexapoda</taxon>
        <taxon>Insecta</taxon>
        <taxon>Pterygota</taxon>
        <taxon>Neoptera</taxon>
        <taxon>Endopterygota</taxon>
        <taxon>Coleoptera</taxon>
        <taxon>Polyphaga</taxon>
        <taxon>Scarabaeiformia</taxon>
        <taxon>Scarabaeidae</taxon>
        <taxon>Rutelinae</taxon>
        <taxon>Popillia</taxon>
    </lineage>
</organism>
<evidence type="ECO:0000313" key="1">
    <source>
        <dbReference type="EMBL" id="KAK9747156.1"/>
    </source>
</evidence>
<evidence type="ECO:0000313" key="2">
    <source>
        <dbReference type="Proteomes" id="UP001458880"/>
    </source>
</evidence>
<dbReference type="AlphaFoldDB" id="A0AAW1MIE2"/>
<keyword evidence="2" id="KW-1185">Reference proteome</keyword>
<proteinExistence type="predicted"/>
<gene>
    <name evidence="1" type="ORF">QE152_g5504</name>
</gene>
<dbReference type="Proteomes" id="UP001458880">
    <property type="component" value="Unassembled WGS sequence"/>
</dbReference>
<sequence length="103" mass="12173">MWYPHSVIKNVYSGQTEARGERRFLHHRYAELLLVVWSALKRDCRDAYWERAAQFPKEQLSSTIVICEQKLDYFTVDEKRMVAVSVIHGGIQLEFIKLDEDVN</sequence>